<protein>
    <submittedName>
        <fullName evidence="3">Predicted Zn-dependent peptidase</fullName>
    </submittedName>
</protein>
<dbReference type="STRING" id="927664.SAMN05421780_106245"/>
<dbReference type="Pfam" id="PF05193">
    <property type="entry name" value="Peptidase_M16_C"/>
    <property type="match status" value="1"/>
</dbReference>
<evidence type="ECO:0000313" key="4">
    <source>
        <dbReference type="Proteomes" id="UP000199514"/>
    </source>
</evidence>
<dbReference type="InterPro" id="IPR007863">
    <property type="entry name" value="Peptidase_M16_C"/>
</dbReference>
<dbReference type="RefSeq" id="WP_091512832.1">
    <property type="nucleotide sequence ID" value="NZ_FOLE01000006.1"/>
</dbReference>
<gene>
    <name evidence="3" type="ORF">SAMN05421780_106245</name>
</gene>
<dbReference type="Gene3D" id="3.30.830.10">
    <property type="entry name" value="Metalloenzyme, LuxS/M16 peptidase-like"/>
    <property type="match status" value="2"/>
</dbReference>
<evidence type="ECO:0000313" key="3">
    <source>
        <dbReference type="EMBL" id="SFC55724.1"/>
    </source>
</evidence>
<dbReference type="OrthoDB" id="9811314at2"/>
<dbReference type="SUPFAM" id="SSF63411">
    <property type="entry name" value="LuxS/MPP-like metallohydrolase"/>
    <property type="match status" value="2"/>
</dbReference>
<dbReference type="Pfam" id="PF00675">
    <property type="entry name" value="Peptidase_M16"/>
    <property type="match status" value="1"/>
</dbReference>
<reference evidence="3 4" key="1">
    <citation type="submission" date="2016-10" db="EMBL/GenBank/DDBJ databases">
        <authorList>
            <person name="de Groot N.N."/>
        </authorList>
    </citation>
    <scope>NUCLEOTIDE SEQUENCE [LARGE SCALE GENOMIC DNA]</scope>
    <source>
        <strain evidence="3 4">DSM 6793</strain>
    </source>
</reference>
<dbReference type="InterPro" id="IPR011765">
    <property type="entry name" value="Pept_M16_N"/>
</dbReference>
<dbReference type="InterPro" id="IPR050361">
    <property type="entry name" value="MPP/UQCRC_Complex"/>
</dbReference>
<feature type="domain" description="Peptidase M16 C-terminal" evidence="2">
    <location>
        <begin position="185"/>
        <end position="357"/>
    </location>
</feature>
<organism evidence="3 4">
    <name type="scientific">Flexibacter flexilis DSM 6793</name>
    <dbReference type="NCBI Taxonomy" id="927664"/>
    <lineage>
        <taxon>Bacteria</taxon>
        <taxon>Pseudomonadati</taxon>
        <taxon>Bacteroidota</taxon>
        <taxon>Cytophagia</taxon>
        <taxon>Cytophagales</taxon>
        <taxon>Flexibacteraceae</taxon>
        <taxon>Flexibacter</taxon>
    </lineage>
</organism>
<accession>A0A1I1K4F5</accession>
<feature type="domain" description="Peptidase M16 N-terminal" evidence="1">
    <location>
        <begin position="40"/>
        <end position="146"/>
    </location>
</feature>
<dbReference type="InterPro" id="IPR011249">
    <property type="entry name" value="Metalloenz_LuxS/M16"/>
</dbReference>
<dbReference type="EMBL" id="FOLE01000006">
    <property type="protein sequence ID" value="SFC55724.1"/>
    <property type="molecule type" value="Genomic_DNA"/>
</dbReference>
<evidence type="ECO:0000259" key="2">
    <source>
        <dbReference type="Pfam" id="PF05193"/>
    </source>
</evidence>
<dbReference type="AlphaFoldDB" id="A0A1I1K4F5"/>
<dbReference type="GO" id="GO:0046872">
    <property type="term" value="F:metal ion binding"/>
    <property type="evidence" value="ECO:0007669"/>
    <property type="project" value="InterPro"/>
</dbReference>
<sequence length="426" mass="47730">MPLDRTQAPAIEPITHFDMPHAQCHRLHNGANLYTLNAGKQEVVGLEIFFNSGTVNQPANGVSFFMAKMLAEGTKAHTSKQITEQIAQYGAFMEVQTGAERTFLSVYTLPKFLPNLLPLIAEIVTQASFPEEELENLKNISLQQHRVNLEKTAYLAGVQFKKEIFGANHPLSVALSEEVIMAQNSEQLRNYYAQTVAVQPFEVMLSGHYPDSLLKAIDQTLGQITFGVPAQKLVAAPAETAHKQRFFLPKEGSVQASVRVGRAMVSRKHPDYLGLKLLNEIFGGYFGSRLMKNIREEKGYTYGIHSSVVPTFNSGYMVIGTDVNKNVADATIEEIYKEMEILRTELVPTDELDTVRNYMLGSFANSINTPFALAERFKTVHFDGLKYDYYNQYIDAIRNTTAEQLQRLAQQYYDPAHMTEVVVGGL</sequence>
<name>A0A1I1K4F5_9BACT</name>
<proteinExistence type="predicted"/>
<dbReference type="Proteomes" id="UP000199514">
    <property type="component" value="Unassembled WGS sequence"/>
</dbReference>
<dbReference type="PANTHER" id="PTHR11851:SF224">
    <property type="entry name" value="PROCESSING PROTEASE"/>
    <property type="match status" value="1"/>
</dbReference>
<dbReference type="PANTHER" id="PTHR11851">
    <property type="entry name" value="METALLOPROTEASE"/>
    <property type="match status" value="1"/>
</dbReference>
<evidence type="ECO:0000259" key="1">
    <source>
        <dbReference type="Pfam" id="PF00675"/>
    </source>
</evidence>
<keyword evidence="4" id="KW-1185">Reference proteome</keyword>